<comment type="similarity">
    <text evidence="9">Belongs to the carbohydrate kinase PfkB family. Deoxyribokinase subfamily.</text>
</comment>
<feature type="active site" description="Proton acceptor" evidence="9">
    <location>
        <position position="257"/>
    </location>
</feature>
<evidence type="ECO:0000256" key="8">
    <source>
        <dbReference type="ARBA" id="ARBA00023277"/>
    </source>
</evidence>
<feature type="compositionally biased region" description="Polar residues" evidence="10">
    <location>
        <begin position="325"/>
        <end position="346"/>
    </location>
</feature>
<gene>
    <name evidence="9" type="primary">deoK</name>
    <name evidence="12" type="ORF">HDA44_006869</name>
</gene>
<evidence type="ECO:0000256" key="5">
    <source>
        <dbReference type="ARBA" id="ARBA00022840"/>
    </source>
</evidence>
<feature type="binding site" evidence="9">
    <location>
        <position position="287"/>
    </location>
    <ligand>
        <name>K(+)</name>
        <dbReference type="ChEBI" id="CHEBI:29103"/>
    </ligand>
</feature>
<feature type="binding site" evidence="9">
    <location>
        <position position="142"/>
    </location>
    <ligand>
        <name>substrate</name>
    </ligand>
</feature>
<organism evidence="12 13">
    <name type="scientific">Kribbella solani</name>
    <dbReference type="NCBI Taxonomy" id="236067"/>
    <lineage>
        <taxon>Bacteria</taxon>
        <taxon>Bacillati</taxon>
        <taxon>Actinomycetota</taxon>
        <taxon>Actinomycetes</taxon>
        <taxon>Propionibacteriales</taxon>
        <taxon>Kribbellaceae</taxon>
        <taxon>Kribbella</taxon>
    </lineage>
</organism>
<dbReference type="Proteomes" id="UP000558997">
    <property type="component" value="Unassembled WGS sequence"/>
</dbReference>
<keyword evidence="7 9" id="KW-0630">Potassium</keyword>
<feature type="binding site" evidence="9">
    <location>
        <begin position="256"/>
        <end position="257"/>
    </location>
    <ligand>
        <name>ATP</name>
        <dbReference type="ChEBI" id="CHEBI:30616"/>
    </ligand>
</feature>
<keyword evidence="2 9" id="KW-0479">Metal-binding</keyword>
<feature type="binding site" evidence="9">
    <location>
        <begin position="41"/>
        <end position="45"/>
    </location>
    <ligand>
        <name>substrate</name>
    </ligand>
</feature>
<evidence type="ECO:0000256" key="4">
    <source>
        <dbReference type="ARBA" id="ARBA00022777"/>
    </source>
</evidence>
<dbReference type="GO" id="GO:0005829">
    <property type="term" value="C:cytosol"/>
    <property type="evidence" value="ECO:0007669"/>
    <property type="project" value="TreeGrafter"/>
</dbReference>
<dbReference type="EC" id="2.7.1.229" evidence="9"/>
<feature type="domain" description="Carbohydrate kinase PfkB" evidence="11">
    <location>
        <begin position="5"/>
        <end position="299"/>
    </location>
</feature>
<dbReference type="Gene3D" id="3.40.1190.20">
    <property type="match status" value="1"/>
</dbReference>
<feature type="site" description="Important for substrate specificity" evidence="9">
    <location>
        <position position="13"/>
    </location>
</feature>
<dbReference type="EMBL" id="JACHNF010000001">
    <property type="protein sequence ID" value="MBB5983528.1"/>
    <property type="molecule type" value="Genomic_DNA"/>
</dbReference>
<dbReference type="PANTHER" id="PTHR10584:SF166">
    <property type="entry name" value="RIBOKINASE"/>
    <property type="match status" value="1"/>
</dbReference>
<comment type="catalytic activity">
    <reaction evidence="9">
        <text>2-deoxy-D-ribose + ATP = 2-deoxy-D-ribose 5-phosphate + ADP + H(+)</text>
        <dbReference type="Rhea" id="RHEA:30871"/>
        <dbReference type="ChEBI" id="CHEBI:15378"/>
        <dbReference type="ChEBI" id="CHEBI:30616"/>
        <dbReference type="ChEBI" id="CHEBI:62877"/>
        <dbReference type="ChEBI" id="CHEBI:90761"/>
        <dbReference type="ChEBI" id="CHEBI:456216"/>
        <dbReference type="EC" id="2.7.1.229"/>
    </reaction>
</comment>
<dbReference type="PRINTS" id="PR00990">
    <property type="entry name" value="RIBOKINASE"/>
</dbReference>
<dbReference type="PANTHER" id="PTHR10584">
    <property type="entry name" value="SUGAR KINASE"/>
    <property type="match status" value="1"/>
</dbReference>
<comment type="caution">
    <text evidence="12">The sequence shown here is derived from an EMBL/GenBank/DDBJ whole genome shotgun (WGS) entry which is preliminary data.</text>
</comment>
<feature type="region of interest" description="Disordered" evidence="10">
    <location>
        <begin position="311"/>
        <end position="346"/>
    </location>
</feature>
<feature type="binding site" evidence="9">
    <location>
        <begin position="223"/>
        <end position="228"/>
    </location>
    <ligand>
        <name>ATP</name>
        <dbReference type="ChEBI" id="CHEBI:30616"/>
    </ligand>
</feature>
<keyword evidence="5 9" id="KW-0067">ATP-binding</keyword>
<evidence type="ECO:0000256" key="10">
    <source>
        <dbReference type="SAM" id="MobiDB-lite"/>
    </source>
</evidence>
<dbReference type="GO" id="GO:0046872">
    <property type="term" value="F:metal ion binding"/>
    <property type="evidence" value="ECO:0007669"/>
    <property type="project" value="UniProtKB-KW"/>
</dbReference>
<evidence type="ECO:0000256" key="7">
    <source>
        <dbReference type="ARBA" id="ARBA00022958"/>
    </source>
</evidence>
<keyword evidence="9" id="KW-0963">Cytoplasm</keyword>
<evidence type="ECO:0000259" key="11">
    <source>
        <dbReference type="Pfam" id="PF00294"/>
    </source>
</evidence>
<dbReference type="GO" id="GO:0019303">
    <property type="term" value="P:D-ribose catabolic process"/>
    <property type="evidence" value="ECO:0007669"/>
    <property type="project" value="UniProtKB-UniPathway"/>
</dbReference>
<feature type="binding site" evidence="9">
    <location>
        <position position="281"/>
    </location>
    <ligand>
        <name>ATP</name>
        <dbReference type="ChEBI" id="CHEBI:30616"/>
    </ligand>
</feature>
<feature type="binding site" evidence="9">
    <location>
        <position position="186"/>
    </location>
    <ligand>
        <name>ATP</name>
        <dbReference type="ChEBI" id="CHEBI:30616"/>
    </ligand>
</feature>
<dbReference type="InterPro" id="IPR002139">
    <property type="entry name" value="Ribo/fructo_kinase"/>
</dbReference>
<feature type="binding site" evidence="9">
    <location>
        <begin position="13"/>
        <end position="15"/>
    </location>
    <ligand>
        <name>substrate</name>
    </ligand>
</feature>
<dbReference type="GO" id="GO:0005524">
    <property type="term" value="F:ATP binding"/>
    <property type="evidence" value="ECO:0007669"/>
    <property type="project" value="UniProtKB-UniRule"/>
</dbReference>
<proteinExistence type="inferred from homology"/>
<dbReference type="UniPathway" id="UPA00916">
    <property type="reaction ID" value="UER00889"/>
</dbReference>
<sequence length="346" mass="34945">MSEYDVCVLGSFMKDLVASAERRPLPGETLHGTGFAEFLGGKGVNQAIAAARMGARTAIVGTIGEDRYGEEFLELLSANGVDASWVVRHPSLGTGVGLPLVLPDGGNSIIIVSRANAAITAADVDAATEALVASKVLSVQLELPVEASHSALRLASTAGVTTILTPAPVGPVDPALAAYVDVLVPNEVEAAALTGLDCEDESQVPAIARKLAEDWDLRGCVVTLGARGAYVLDRDGGYEERIAAHQVATVDTVGAGDAFCGSLAASLAHDAPLIEAARLANAAGALSTTTNGAAASAPTHEAARSLLTLTTTQPGASPTVPPATNHPSTSRDTTQPGASADTSPAS</sequence>
<feature type="binding site" evidence="9">
    <location>
        <position position="257"/>
    </location>
    <ligand>
        <name>substrate</name>
    </ligand>
</feature>
<dbReference type="HAMAP" id="MF_01987">
    <property type="entry name" value="Ribokinase"/>
    <property type="match status" value="1"/>
</dbReference>
<dbReference type="RefSeq" id="WP_184841596.1">
    <property type="nucleotide sequence ID" value="NZ_BAAAVN010000022.1"/>
</dbReference>
<dbReference type="Pfam" id="PF00294">
    <property type="entry name" value="PfkB"/>
    <property type="match status" value="1"/>
</dbReference>
<keyword evidence="1 9" id="KW-0808">Transferase</keyword>
<keyword evidence="3 9" id="KW-0547">Nucleotide-binding</keyword>
<feature type="binding site" evidence="9">
    <location>
        <position position="253"/>
    </location>
    <ligand>
        <name>K(+)</name>
        <dbReference type="ChEBI" id="CHEBI:29103"/>
    </ligand>
</feature>
<name>A0A841E8D9_9ACTN</name>
<keyword evidence="13" id="KW-1185">Reference proteome</keyword>
<keyword evidence="8 9" id="KW-0119">Carbohydrate metabolism</keyword>
<comment type="subcellular location">
    <subcellularLocation>
        <location evidence="9">Cytoplasm</location>
    </subcellularLocation>
</comment>
<evidence type="ECO:0000256" key="6">
    <source>
        <dbReference type="ARBA" id="ARBA00022842"/>
    </source>
</evidence>
<dbReference type="SUPFAM" id="SSF53613">
    <property type="entry name" value="Ribokinase-like"/>
    <property type="match status" value="1"/>
</dbReference>
<dbReference type="InterPro" id="IPR011611">
    <property type="entry name" value="PfkB_dom"/>
</dbReference>
<evidence type="ECO:0000256" key="3">
    <source>
        <dbReference type="ARBA" id="ARBA00022741"/>
    </source>
</evidence>
<protein>
    <recommendedName>
        <fullName evidence="9">Deoxyribokinase</fullName>
        <shortName evidence="9">dRK</shortName>
        <ecNumber evidence="9">2.7.1.229</ecNumber>
    </recommendedName>
    <alternativeName>
        <fullName evidence="9">ATP:2-deoxy-D-ribose 5-phosphotransferase</fullName>
    </alternativeName>
</protein>
<evidence type="ECO:0000256" key="2">
    <source>
        <dbReference type="ARBA" id="ARBA00022723"/>
    </source>
</evidence>
<reference evidence="12 13" key="1">
    <citation type="submission" date="2020-08" db="EMBL/GenBank/DDBJ databases">
        <title>Sequencing the genomes of 1000 actinobacteria strains.</title>
        <authorList>
            <person name="Klenk H.-P."/>
        </authorList>
    </citation>
    <scope>NUCLEOTIDE SEQUENCE [LARGE SCALE GENOMIC DNA]</scope>
    <source>
        <strain evidence="12 13">DSM 17294</strain>
    </source>
</reference>
<evidence type="ECO:0000313" key="12">
    <source>
        <dbReference type="EMBL" id="MBB5983528.1"/>
    </source>
</evidence>
<dbReference type="GO" id="GO:0004747">
    <property type="term" value="F:ribokinase activity"/>
    <property type="evidence" value="ECO:0007669"/>
    <property type="project" value="InterPro"/>
</dbReference>
<evidence type="ECO:0000313" key="13">
    <source>
        <dbReference type="Proteomes" id="UP000558997"/>
    </source>
</evidence>
<feature type="binding site" evidence="9">
    <location>
        <position position="290"/>
    </location>
    <ligand>
        <name>K(+)</name>
        <dbReference type="ChEBI" id="CHEBI:29103"/>
    </ligand>
</feature>
<evidence type="ECO:0000256" key="1">
    <source>
        <dbReference type="ARBA" id="ARBA00022679"/>
    </source>
</evidence>
<keyword evidence="4 9" id="KW-0418">Kinase</keyword>
<dbReference type="CDD" id="cd01174">
    <property type="entry name" value="ribokinase"/>
    <property type="match status" value="1"/>
</dbReference>
<comment type="cofactor">
    <cofactor evidence="9">
        <name>Mg(2+)</name>
        <dbReference type="ChEBI" id="CHEBI:18420"/>
    </cofactor>
</comment>
<evidence type="ECO:0000256" key="9">
    <source>
        <dbReference type="HAMAP-Rule" id="MF_01987"/>
    </source>
</evidence>
<dbReference type="InterPro" id="IPR011877">
    <property type="entry name" value="Ribokinase"/>
</dbReference>
<accession>A0A841E8D9</accession>
<dbReference type="InterPro" id="IPR029056">
    <property type="entry name" value="Ribokinase-like"/>
</dbReference>
<comment type="subunit">
    <text evidence="9">Homodimer.</text>
</comment>
<dbReference type="AlphaFoldDB" id="A0A841E8D9"/>
<feature type="binding site" evidence="9">
    <location>
        <position position="296"/>
    </location>
    <ligand>
        <name>K(+)</name>
        <dbReference type="ChEBI" id="CHEBI:29103"/>
    </ligand>
</feature>
<comment type="function">
    <text evidence="9">Catalyzes the ATP-dependent phosphorylation of 2-deoxy-D-ribose to 2-deoxy-D-ribose 5-phosphate (dRib-5P), allowing the use of deoxyribose as the sole carbon source.</text>
</comment>
<feature type="binding site" evidence="9">
    <location>
        <position position="251"/>
    </location>
    <ligand>
        <name>K(+)</name>
        <dbReference type="ChEBI" id="CHEBI:29103"/>
    </ligand>
</feature>
<keyword evidence="6 9" id="KW-0460">Magnesium</keyword>
<feature type="binding site" evidence="9">
    <location>
        <position position="292"/>
    </location>
    <ligand>
        <name>K(+)</name>
        <dbReference type="ChEBI" id="CHEBI:29103"/>
    </ligand>
</feature>